<dbReference type="AlphaFoldDB" id="A0AA88EBV0"/>
<name>A0AA88EBV0_FICCA</name>
<accession>A0AA88EBV0</accession>
<keyword evidence="6" id="KW-1185">Reference proteome</keyword>
<evidence type="ECO:0000313" key="6">
    <source>
        <dbReference type="Proteomes" id="UP001187192"/>
    </source>
</evidence>
<evidence type="ECO:0000313" key="3">
    <source>
        <dbReference type="EMBL" id="GMN66929.1"/>
    </source>
</evidence>
<dbReference type="EMBL" id="BTGU01000381">
    <property type="protein sequence ID" value="GMN66913.1"/>
    <property type="molecule type" value="Genomic_DNA"/>
</dbReference>
<evidence type="ECO:0000313" key="2">
    <source>
        <dbReference type="EMBL" id="GMN66913.1"/>
    </source>
</evidence>
<evidence type="ECO:0000313" key="5">
    <source>
        <dbReference type="EMBL" id="GMN66950.1"/>
    </source>
</evidence>
<protein>
    <submittedName>
        <fullName evidence="3">Uncharacterized protein</fullName>
    </submittedName>
</protein>
<dbReference type="EMBL" id="BTGU01000383">
    <property type="protein sequence ID" value="GMN66934.1"/>
    <property type="molecule type" value="Genomic_DNA"/>
</dbReference>
<feature type="coiled-coil region" evidence="1">
    <location>
        <begin position="155"/>
        <end position="204"/>
    </location>
</feature>
<evidence type="ECO:0000256" key="1">
    <source>
        <dbReference type="SAM" id="Coils"/>
    </source>
</evidence>
<proteinExistence type="predicted"/>
<keyword evidence="1" id="KW-0175">Coiled coil</keyword>
<organism evidence="3 6">
    <name type="scientific">Ficus carica</name>
    <name type="common">Common fig</name>
    <dbReference type="NCBI Taxonomy" id="3494"/>
    <lineage>
        <taxon>Eukaryota</taxon>
        <taxon>Viridiplantae</taxon>
        <taxon>Streptophyta</taxon>
        <taxon>Embryophyta</taxon>
        <taxon>Tracheophyta</taxon>
        <taxon>Spermatophyta</taxon>
        <taxon>Magnoliopsida</taxon>
        <taxon>eudicotyledons</taxon>
        <taxon>Gunneridae</taxon>
        <taxon>Pentapetalae</taxon>
        <taxon>rosids</taxon>
        <taxon>fabids</taxon>
        <taxon>Rosales</taxon>
        <taxon>Moraceae</taxon>
        <taxon>Ficeae</taxon>
        <taxon>Ficus</taxon>
    </lineage>
</organism>
<sequence>MADIEGSGKKIFLEWLNQNHSDEEWESTLTRLKDGAIQLGIRLSHLLLDFFILASERGDNMEILDDFRDILGSRIHGDYRTFGVVKRVFKLVEMADRVVTNLKNKGRAISKAEISADSMKQREDSVHDIADNFCWQILTLHLLVNRISFEKSVLVEKLEEGFGEIGEELNKIEQDISTVRVQLLSSVQEDSETVEARERQLESNVRELWSGFGYDQMEEYERIFD</sequence>
<evidence type="ECO:0000313" key="4">
    <source>
        <dbReference type="EMBL" id="GMN66934.1"/>
    </source>
</evidence>
<reference evidence="3" key="1">
    <citation type="submission" date="2023-07" db="EMBL/GenBank/DDBJ databases">
        <title>draft genome sequence of fig (Ficus carica).</title>
        <authorList>
            <person name="Takahashi T."/>
            <person name="Nishimura K."/>
        </authorList>
    </citation>
    <scope>NUCLEOTIDE SEQUENCE</scope>
</reference>
<comment type="caution">
    <text evidence="3">The sequence shown here is derived from an EMBL/GenBank/DDBJ whole genome shotgun (WGS) entry which is preliminary data.</text>
</comment>
<dbReference type="Proteomes" id="UP001187192">
    <property type="component" value="Unassembled WGS sequence"/>
</dbReference>
<dbReference type="EMBL" id="BTGU01000382">
    <property type="protein sequence ID" value="GMN66929.1"/>
    <property type="molecule type" value="Genomic_DNA"/>
</dbReference>
<dbReference type="Gramene" id="FCD_00027193-RA">
    <property type="protein sequence ID" value="FCD_00027193-RA:cds"/>
    <property type="gene ID" value="FCD_00027193"/>
</dbReference>
<gene>
    <name evidence="2" type="ORF">TIFTF001_035977</name>
    <name evidence="3" type="ORF">TIFTF001_035995</name>
    <name evidence="4" type="ORF">TIFTF001_035998</name>
    <name evidence="5" type="ORF">TIFTF001_036016</name>
</gene>
<dbReference type="EMBL" id="BTGU01000384">
    <property type="protein sequence ID" value="GMN66950.1"/>
    <property type="molecule type" value="Genomic_DNA"/>
</dbReference>